<dbReference type="Proteomes" id="UP000217265">
    <property type="component" value="Chromosome"/>
</dbReference>
<dbReference type="Gene3D" id="3.40.47.10">
    <property type="match status" value="1"/>
</dbReference>
<protein>
    <recommendedName>
        <fullName evidence="3 13">Beta-ketoacyl-[acyl-carrier-protein] synthase III</fullName>
        <shortName evidence="13">Beta-ketoacyl-ACP synthase III</shortName>
        <shortName evidence="13">KAS III</shortName>
        <ecNumber evidence="3 13">2.3.1.180</ecNumber>
    </recommendedName>
    <alternativeName>
        <fullName evidence="13">3-oxoacyl-[acyl-carrier-protein] synthase 3</fullName>
    </alternativeName>
    <alternativeName>
        <fullName evidence="13">3-oxoacyl-[acyl-carrier-protein] synthase III</fullName>
    </alternativeName>
</protein>
<comment type="subcellular location">
    <subcellularLocation>
        <location evidence="13">Cytoplasm</location>
    </subcellularLocation>
</comment>
<evidence type="ECO:0000256" key="6">
    <source>
        <dbReference type="ARBA" id="ARBA00022679"/>
    </source>
</evidence>
<dbReference type="NCBIfam" id="NF006829">
    <property type="entry name" value="PRK09352.1"/>
    <property type="match status" value="1"/>
</dbReference>
<feature type="active site" evidence="13">
    <location>
        <position position="287"/>
    </location>
</feature>
<dbReference type="UniPathway" id="UPA00094"/>
<dbReference type="PANTHER" id="PTHR34069:SF2">
    <property type="entry name" value="BETA-KETOACYL-[ACYL-CARRIER-PROTEIN] SYNTHASE III"/>
    <property type="match status" value="1"/>
</dbReference>
<proteinExistence type="inferred from homology"/>
<dbReference type="EMBL" id="CP023344">
    <property type="protein sequence ID" value="ATC62911.1"/>
    <property type="molecule type" value="Genomic_DNA"/>
</dbReference>
<dbReference type="HAMAP" id="MF_01815">
    <property type="entry name" value="FabH"/>
    <property type="match status" value="1"/>
</dbReference>
<keyword evidence="17" id="KW-1185">Reference proteome</keyword>
<dbReference type="InterPro" id="IPR016039">
    <property type="entry name" value="Thiolase-like"/>
</dbReference>
<dbReference type="Pfam" id="PF08541">
    <property type="entry name" value="ACP_syn_III_C"/>
    <property type="match status" value="1"/>
</dbReference>
<feature type="active site" evidence="13">
    <location>
        <position position="257"/>
    </location>
</feature>
<dbReference type="GO" id="GO:0033818">
    <property type="term" value="F:beta-ketoacyl-acyl-carrier-protein synthase III activity"/>
    <property type="evidence" value="ECO:0007669"/>
    <property type="project" value="UniProtKB-UniRule"/>
</dbReference>
<keyword evidence="11 13" id="KW-0012">Acyltransferase</keyword>
<dbReference type="GO" id="GO:0004315">
    <property type="term" value="F:3-oxoacyl-[acyl-carrier-protein] synthase activity"/>
    <property type="evidence" value="ECO:0007669"/>
    <property type="project" value="InterPro"/>
</dbReference>
<evidence type="ECO:0000256" key="1">
    <source>
        <dbReference type="ARBA" id="ARBA00005194"/>
    </source>
</evidence>
<organism evidence="16 17">
    <name type="scientific">Nibricoccus aquaticus</name>
    <dbReference type="NCBI Taxonomy" id="2576891"/>
    <lineage>
        <taxon>Bacteria</taxon>
        <taxon>Pseudomonadati</taxon>
        <taxon>Verrucomicrobiota</taxon>
        <taxon>Opitutia</taxon>
        <taxon>Opitutales</taxon>
        <taxon>Opitutaceae</taxon>
        <taxon>Nibricoccus</taxon>
    </lineage>
</organism>
<comment type="similarity">
    <text evidence="2 13">Belongs to the thiolase-like superfamily. FabH family.</text>
</comment>
<dbReference type="GO" id="GO:0006633">
    <property type="term" value="P:fatty acid biosynthetic process"/>
    <property type="evidence" value="ECO:0007669"/>
    <property type="project" value="UniProtKB-UniRule"/>
</dbReference>
<evidence type="ECO:0000256" key="5">
    <source>
        <dbReference type="ARBA" id="ARBA00022516"/>
    </source>
</evidence>
<evidence type="ECO:0000256" key="11">
    <source>
        <dbReference type="ARBA" id="ARBA00023315"/>
    </source>
</evidence>
<dbReference type="Pfam" id="PF08545">
    <property type="entry name" value="ACP_syn_III"/>
    <property type="match status" value="1"/>
</dbReference>
<feature type="active site" evidence="13">
    <location>
        <position position="116"/>
    </location>
</feature>
<keyword evidence="7 13" id="KW-0276">Fatty acid metabolism</keyword>
<evidence type="ECO:0000256" key="3">
    <source>
        <dbReference type="ARBA" id="ARBA00012333"/>
    </source>
</evidence>
<evidence type="ECO:0000256" key="12">
    <source>
        <dbReference type="ARBA" id="ARBA00051096"/>
    </source>
</evidence>
<keyword evidence="10 13" id="KW-0511">Multifunctional enzyme</keyword>
<comment type="domain">
    <text evidence="13">The last Arg residue of the ACP-binding site is essential for the weak association between ACP/AcpP and FabH.</text>
</comment>
<evidence type="ECO:0000259" key="15">
    <source>
        <dbReference type="Pfam" id="PF08545"/>
    </source>
</evidence>
<evidence type="ECO:0000259" key="14">
    <source>
        <dbReference type="Pfam" id="PF08541"/>
    </source>
</evidence>
<dbReference type="CDD" id="cd00830">
    <property type="entry name" value="KAS_III"/>
    <property type="match status" value="1"/>
</dbReference>
<evidence type="ECO:0000256" key="7">
    <source>
        <dbReference type="ARBA" id="ARBA00022832"/>
    </source>
</evidence>
<reference evidence="16 17" key="1">
    <citation type="submission" date="2017-09" db="EMBL/GenBank/DDBJ databases">
        <title>Complete genome sequence of Verrucomicrobial strain HZ-65, isolated from freshwater.</title>
        <authorList>
            <person name="Choi A."/>
        </authorList>
    </citation>
    <scope>NUCLEOTIDE SEQUENCE [LARGE SCALE GENOMIC DNA]</scope>
    <source>
        <strain evidence="16 17">HZ-65</strain>
    </source>
</reference>
<keyword evidence="8 13" id="KW-0443">Lipid metabolism</keyword>
<comment type="pathway">
    <text evidence="1 13">Lipid metabolism; fatty acid biosynthesis.</text>
</comment>
<keyword evidence="9 13" id="KW-0275">Fatty acid biosynthesis</keyword>
<dbReference type="InterPro" id="IPR004655">
    <property type="entry name" value="FabH"/>
</dbReference>
<keyword evidence="4 13" id="KW-0963">Cytoplasm</keyword>
<dbReference type="OrthoDB" id="9815506at2"/>
<dbReference type="KEGG" id="vbh:CMV30_02450"/>
<dbReference type="GO" id="GO:0005737">
    <property type="term" value="C:cytoplasm"/>
    <property type="evidence" value="ECO:0007669"/>
    <property type="project" value="UniProtKB-SubCell"/>
</dbReference>
<dbReference type="InterPro" id="IPR013751">
    <property type="entry name" value="ACP_syn_III_N"/>
</dbReference>
<dbReference type="FunFam" id="3.40.47.10:FF:000004">
    <property type="entry name" value="3-oxoacyl-[acyl-carrier-protein] synthase 3"/>
    <property type="match status" value="1"/>
</dbReference>
<evidence type="ECO:0000313" key="17">
    <source>
        <dbReference type="Proteomes" id="UP000217265"/>
    </source>
</evidence>
<sequence>MATPTIAILGTGSYAPARVMTNDDLSKIVDTSDEWIFTRTGIRQRRIAADDEATSDLATHAAKAALTDAGLTAADIDLIIVATITPDMPMPACATLVQAKLGAKTHAACFDLNAACSGFLYALDTAWAMLASGRYKHALVIGAEKLSNALDWKDRTTCVLFGDAAGAIVLGPSRGDGARIIGAKLYCEGGMDELLCIPGGGSARPTTPESVNNGDRFIKMKGREVFKVAVREMEDAVEEILEQHALDADQIACVIPHQANLRIIEAIAKSLKLPLERFFVNVDRYGNTSAASIPLALDEARKAGRVKRGDTTLLVAFGAGLTYGSALVRW</sequence>
<dbReference type="SUPFAM" id="SSF53901">
    <property type="entry name" value="Thiolase-like"/>
    <property type="match status" value="1"/>
</dbReference>
<feature type="domain" description="Beta-ketoacyl-[acyl-carrier-protein] synthase III C-terminal" evidence="14">
    <location>
        <begin position="241"/>
        <end position="330"/>
    </location>
</feature>
<dbReference type="PANTHER" id="PTHR34069">
    <property type="entry name" value="3-OXOACYL-[ACYL-CARRIER-PROTEIN] SYNTHASE 3"/>
    <property type="match status" value="1"/>
</dbReference>
<dbReference type="NCBIfam" id="TIGR00747">
    <property type="entry name" value="fabH"/>
    <property type="match status" value="1"/>
</dbReference>
<keyword evidence="6 13" id="KW-0808">Transferase</keyword>
<evidence type="ECO:0000256" key="9">
    <source>
        <dbReference type="ARBA" id="ARBA00023160"/>
    </source>
</evidence>
<dbReference type="AlphaFoldDB" id="A0A290QEY3"/>
<comment type="function">
    <text evidence="13">Catalyzes the condensation reaction of fatty acid synthesis by the addition to an acyl acceptor of two carbons from malonyl-ACP. Catalyzes the first condensation reaction which initiates fatty acid synthesis and may therefore play a role in governing the total rate of fatty acid production. Possesses both acetoacetyl-ACP synthase and acetyl transacylase activities. Its substrate specificity determines the biosynthesis of branched-chain and/or straight-chain of fatty acids.</text>
</comment>
<accession>A0A290QEY3</accession>
<dbReference type="GO" id="GO:0044550">
    <property type="term" value="P:secondary metabolite biosynthetic process"/>
    <property type="evidence" value="ECO:0007669"/>
    <property type="project" value="TreeGrafter"/>
</dbReference>
<dbReference type="EC" id="2.3.1.180" evidence="3 13"/>
<dbReference type="InterPro" id="IPR013747">
    <property type="entry name" value="ACP_syn_III_C"/>
</dbReference>
<feature type="domain" description="Beta-ketoacyl-[acyl-carrier-protein] synthase III N-terminal" evidence="15">
    <location>
        <begin position="110"/>
        <end position="189"/>
    </location>
</feature>
<evidence type="ECO:0000256" key="13">
    <source>
        <dbReference type="HAMAP-Rule" id="MF_01815"/>
    </source>
</evidence>
<name>A0A290QEY3_9BACT</name>
<evidence type="ECO:0000313" key="16">
    <source>
        <dbReference type="EMBL" id="ATC62911.1"/>
    </source>
</evidence>
<evidence type="ECO:0000256" key="8">
    <source>
        <dbReference type="ARBA" id="ARBA00023098"/>
    </source>
</evidence>
<dbReference type="RefSeq" id="WP_096054546.1">
    <property type="nucleotide sequence ID" value="NZ_CP023344.1"/>
</dbReference>
<evidence type="ECO:0000256" key="4">
    <source>
        <dbReference type="ARBA" id="ARBA00022490"/>
    </source>
</evidence>
<evidence type="ECO:0000256" key="2">
    <source>
        <dbReference type="ARBA" id="ARBA00008642"/>
    </source>
</evidence>
<comment type="catalytic activity">
    <reaction evidence="12">
        <text>malonyl-[ACP] + acetyl-CoA + H(+) = 3-oxobutanoyl-[ACP] + CO2 + CoA</text>
        <dbReference type="Rhea" id="RHEA:12080"/>
        <dbReference type="Rhea" id="RHEA-COMP:9623"/>
        <dbReference type="Rhea" id="RHEA-COMP:9625"/>
        <dbReference type="ChEBI" id="CHEBI:15378"/>
        <dbReference type="ChEBI" id="CHEBI:16526"/>
        <dbReference type="ChEBI" id="CHEBI:57287"/>
        <dbReference type="ChEBI" id="CHEBI:57288"/>
        <dbReference type="ChEBI" id="CHEBI:78449"/>
        <dbReference type="ChEBI" id="CHEBI:78450"/>
        <dbReference type="EC" id="2.3.1.180"/>
    </reaction>
    <physiologicalReaction direction="left-to-right" evidence="12">
        <dbReference type="Rhea" id="RHEA:12081"/>
    </physiologicalReaction>
</comment>
<comment type="subunit">
    <text evidence="13">Homodimer.</text>
</comment>
<keyword evidence="5 13" id="KW-0444">Lipid biosynthesis</keyword>
<gene>
    <name evidence="13" type="primary">fabH</name>
    <name evidence="16" type="ORF">CMV30_02450</name>
</gene>
<feature type="region of interest" description="ACP-binding" evidence="13">
    <location>
        <begin position="258"/>
        <end position="262"/>
    </location>
</feature>
<evidence type="ECO:0000256" key="10">
    <source>
        <dbReference type="ARBA" id="ARBA00023268"/>
    </source>
</evidence>